<keyword evidence="1" id="KW-0812">Transmembrane</keyword>
<evidence type="ECO:0000313" key="3">
    <source>
        <dbReference type="Proteomes" id="UP001597186"/>
    </source>
</evidence>
<keyword evidence="3" id="KW-1185">Reference proteome</keyword>
<dbReference type="EMBL" id="JBHUDD010000050">
    <property type="protein sequence ID" value="MFD1509412.1"/>
    <property type="molecule type" value="Genomic_DNA"/>
</dbReference>
<evidence type="ECO:0000256" key="1">
    <source>
        <dbReference type="SAM" id="Phobius"/>
    </source>
</evidence>
<evidence type="ECO:0008006" key="4">
    <source>
        <dbReference type="Google" id="ProtNLM"/>
    </source>
</evidence>
<dbReference type="RefSeq" id="WP_379914611.1">
    <property type="nucleotide sequence ID" value="NZ_JBHUDD010000050.1"/>
</dbReference>
<name>A0ABW4EE83_9RHOB</name>
<proteinExistence type="predicted"/>
<organism evidence="2 3">
    <name type="scientific">Lacimonas salitolerans</name>
    <dbReference type="NCBI Taxonomy" id="1323750"/>
    <lineage>
        <taxon>Bacteria</taxon>
        <taxon>Pseudomonadati</taxon>
        <taxon>Pseudomonadota</taxon>
        <taxon>Alphaproteobacteria</taxon>
        <taxon>Rhodobacterales</taxon>
        <taxon>Paracoccaceae</taxon>
        <taxon>Lacimonas</taxon>
    </lineage>
</organism>
<evidence type="ECO:0000313" key="2">
    <source>
        <dbReference type="EMBL" id="MFD1509412.1"/>
    </source>
</evidence>
<dbReference type="Proteomes" id="UP001597186">
    <property type="component" value="Unassembled WGS sequence"/>
</dbReference>
<feature type="transmembrane region" description="Helical" evidence="1">
    <location>
        <begin position="21"/>
        <end position="45"/>
    </location>
</feature>
<reference evidence="3" key="1">
    <citation type="journal article" date="2019" name="Int. J. Syst. Evol. Microbiol.">
        <title>The Global Catalogue of Microorganisms (GCM) 10K type strain sequencing project: providing services to taxonomists for standard genome sequencing and annotation.</title>
        <authorList>
            <consortium name="The Broad Institute Genomics Platform"/>
            <consortium name="The Broad Institute Genome Sequencing Center for Infectious Disease"/>
            <person name="Wu L."/>
            <person name="Ma J."/>
        </authorList>
    </citation>
    <scope>NUCLEOTIDE SEQUENCE [LARGE SCALE GENOMIC DNA]</scope>
    <source>
        <strain evidence="3">CGMCC 1.12477</strain>
    </source>
</reference>
<protein>
    <recommendedName>
        <fullName evidence="4">PH domain-containing protein</fullName>
    </recommendedName>
</protein>
<accession>A0ABW4EE83</accession>
<feature type="transmembrane region" description="Helical" evidence="1">
    <location>
        <begin position="57"/>
        <end position="78"/>
    </location>
</feature>
<gene>
    <name evidence="2" type="ORF">ACFTOW_08365</name>
</gene>
<keyword evidence="1" id="KW-1133">Transmembrane helix</keyword>
<comment type="caution">
    <text evidence="2">The sequence shown here is derived from an EMBL/GenBank/DDBJ whole genome shotgun (WGS) entry which is preliminary data.</text>
</comment>
<keyword evidence="1" id="KW-0472">Membrane</keyword>
<sequence length="163" mass="17416">MVALPYKPDSQQLGQLRRSQTVGTVLAASMRFAGVVLILSSLGIWLVPATSGDGMVVFMKLLVSVMSACVGAVLINWGQTSTSDEIHMDTEARQLAHIQRNGAGITRIRARHDFDDVADIRMTDGNLTVIGKCGLVLVQLPVESLENLDVMRGALRGDGAQAA</sequence>